<evidence type="ECO:0000256" key="1">
    <source>
        <dbReference type="ARBA" id="ARBA00022741"/>
    </source>
</evidence>
<proteinExistence type="predicted"/>
<evidence type="ECO:0000256" key="2">
    <source>
        <dbReference type="ARBA" id="ARBA00022840"/>
    </source>
</evidence>
<dbReference type="Proteomes" id="UP000237819">
    <property type="component" value="Unassembled WGS sequence"/>
</dbReference>
<gene>
    <name evidence="4" type="ORF">C5Y93_10795</name>
</gene>
<keyword evidence="2" id="KW-0067">ATP-binding</keyword>
<dbReference type="PANTHER" id="PTHR24220:SF692">
    <property type="entry name" value="ABC TRANSPORTER DOMAIN-CONTAINING PROTEIN"/>
    <property type="match status" value="1"/>
</dbReference>
<dbReference type="GO" id="GO:0016887">
    <property type="term" value="F:ATP hydrolysis activity"/>
    <property type="evidence" value="ECO:0007669"/>
    <property type="project" value="InterPro"/>
</dbReference>
<reference evidence="4 5" key="1">
    <citation type="submission" date="2018-02" db="EMBL/GenBank/DDBJ databases">
        <title>Comparative genomes isolates from brazilian mangrove.</title>
        <authorList>
            <person name="Araujo J.E."/>
            <person name="Taketani R.G."/>
            <person name="Silva M.C.P."/>
            <person name="Loureco M.V."/>
            <person name="Andreote F.D."/>
        </authorList>
    </citation>
    <scope>NUCLEOTIDE SEQUENCE [LARGE SCALE GENOMIC DNA]</scope>
    <source>
        <strain evidence="4 5">Nap-Phe MGV</strain>
    </source>
</reference>
<dbReference type="SUPFAM" id="SSF52540">
    <property type="entry name" value="P-loop containing nucleoside triphosphate hydrolases"/>
    <property type="match status" value="1"/>
</dbReference>
<feature type="domain" description="ABC transporter" evidence="3">
    <location>
        <begin position="28"/>
        <end position="284"/>
    </location>
</feature>
<dbReference type="InterPro" id="IPR015854">
    <property type="entry name" value="ABC_transpr_LolD-like"/>
</dbReference>
<dbReference type="PROSITE" id="PS00211">
    <property type="entry name" value="ABC_TRANSPORTER_1"/>
    <property type="match status" value="1"/>
</dbReference>
<dbReference type="Gene3D" id="3.40.50.300">
    <property type="entry name" value="P-loop containing nucleotide triphosphate hydrolases"/>
    <property type="match status" value="1"/>
</dbReference>
<keyword evidence="1" id="KW-0547">Nucleotide-binding</keyword>
<dbReference type="InterPro" id="IPR027417">
    <property type="entry name" value="P-loop_NTPase"/>
</dbReference>
<dbReference type="InterPro" id="IPR017871">
    <property type="entry name" value="ABC_transporter-like_CS"/>
</dbReference>
<dbReference type="InterPro" id="IPR003439">
    <property type="entry name" value="ABC_transporter-like_ATP-bd"/>
</dbReference>
<dbReference type="GO" id="GO:0005524">
    <property type="term" value="F:ATP binding"/>
    <property type="evidence" value="ECO:0007669"/>
    <property type="project" value="UniProtKB-KW"/>
</dbReference>
<dbReference type="PROSITE" id="PS50893">
    <property type="entry name" value="ABC_TRANSPORTER_2"/>
    <property type="match status" value="1"/>
</dbReference>
<sequence length="311" mass="34647">MSGLTLNENSPSTMAPGSMVDELPPETLFWVDALRFSYQHDEKFEMSVSLQVPRGKTIGIVGSSGSGKSTLVSLLGLLLHLPRLEPNTVRLRLTAQQETIDYASLSHKQSDAIRRVHFGYALQSAFLQRNLSAEHNMMLPLLVGNHTYKEAQQKLDLVLESHHLLKQHLSGFRDKWPNQLSGGEQRRVAVVRAVVHSPEVVFADEPFANLDHPNRQLIAELLQAWQRPESGDQCRTLILVTHELDLAREICDCLFVVSQGRLLPLDGYHDESTGMVYPFPADQKSVDELTQLVYPGGGLKPVVDLSSTNSP</sequence>
<name>A0A2S8GNR3_9BACT</name>
<dbReference type="InterPro" id="IPR003593">
    <property type="entry name" value="AAA+_ATPase"/>
</dbReference>
<dbReference type="SMART" id="SM00382">
    <property type="entry name" value="AAA"/>
    <property type="match status" value="1"/>
</dbReference>
<evidence type="ECO:0000313" key="5">
    <source>
        <dbReference type="Proteomes" id="UP000237819"/>
    </source>
</evidence>
<organism evidence="4 5">
    <name type="scientific">Blastopirellula marina</name>
    <dbReference type="NCBI Taxonomy" id="124"/>
    <lineage>
        <taxon>Bacteria</taxon>
        <taxon>Pseudomonadati</taxon>
        <taxon>Planctomycetota</taxon>
        <taxon>Planctomycetia</taxon>
        <taxon>Pirellulales</taxon>
        <taxon>Pirellulaceae</taxon>
        <taxon>Blastopirellula</taxon>
    </lineage>
</organism>
<dbReference type="AlphaFoldDB" id="A0A2S8GNR3"/>
<dbReference type="PANTHER" id="PTHR24220">
    <property type="entry name" value="IMPORT ATP-BINDING PROTEIN"/>
    <property type="match status" value="1"/>
</dbReference>
<evidence type="ECO:0000313" key="4">
    <source>
        <dbReference type="EMBL" id="PQO46058.1"/>
    </source>
</evidence>
<dbReference type="EMBL" id="PUHZ01000011">
    <property type="protein sequence ID" value="PQO46058.1"/>
    <property type="molecule type" value="Genomic_DNA"/>
</dbReference>
<dbReference type="Pfam" id="PF00005">
    <property type="entry name" value="ABC_tran"/>
    <property type="match status" value="1"/>
</dbReference>
<evidence type="ECO:0000259" key="3">
    <source>
        <dbReference type="PROSITE" id="PS50893"/>
    </source>
</evidence>
<accession>A0A2S8GNR3</accession>
<comment type="caution">
    <text evidence="4">The sequence shown here is derived from an EMBL/GenBank/DDBJ whole genome shotgun (WGS) entry which is preliminary data.</text>
</comment>
<dbReference type="GO" id="GO:0005886">
    <property type="term" value="C:plasma membrane"/>
    <property type="evidence" value="ECO:0007669"/>
    <property type="project" value="TreeGrafter"/>
</dbReference>
<dbReference type="GO" id="GO:0022857">
    <property type="term" value="F:transmembrane transporter activity"/>
    <property type="evidence" value="ECO:0007669"/>
    <property type="project" value="TreeGrafter"/>
</dbReference>
<protein>
    <recommendedName>
        <fullName evidence="3">ABC transporter domain-containing protein</fullName>
    </recommendedName>
</protein>